<name>A0AAD3XNQ5_NEPGR</name>
<dbReference type="Proteomes" id="UP001279734">
    <property type="component" value="Unassembled WGS sequence"/>
</dbReference>
<dbReference type="EMBL" id="BSYO01000011">
    <property type="protein sequence ID" value="GMH11652.1"/>
    <property type="molecule type" value="Genomic_DNA"/>
</dbReference>
<accession>A0AAD3XNQ5</accession>
<organism evidence="1 2">
    <name type="scientific">Nepenthes gracilis</name>
    <name type="common">Slender pitcher plant</name>
    <dbReference type="NCBI Taxonomy" id="150966"/>
    <lineage>
        <taxon>Eukaryota</taxon>
        <taxon>Viridiplantae</taxon>
        <taxon>Streptophyta</taxon>
        <taxon>Embryophyta</taxon>
        <taxon>Tracheophyta</taxon>
        <taxon>Spermatophyta</taxon>
        <taxon>Magnoliopsida</taxon>
        <taxon>eudicotyledons</taxon>
        <taxon>Gunneridae</taxon>
        <taxon>Pentapetalae</taxon>
        <taxon>Caryophyllales</taxon>
        <taxon>Nepenthaceae</taxon>
        <taxon>Nepenthes</taxon>
    </lineage>
</organism>
<evidence type="ECO:0000313" key="2">
    <source>
        <dbReference type="Proteomes" id="UP001279734"/>
    </source>
</evidence>
<evidence type="ECO:0000313" key="1">
    <source>
        <dbReference type="EMBL" id="GMH11652.1"/>
    </source>
</evidence>
<sequence length="207" mass="22063">MGIWIKQNGSPANVECYARGKIDPLVRRPIKSSRLHRVEKYSPVTRAVVWSMLSPIVDLCAGDPLAHAIPPSSEGNGILLCPDLHLPCYSKATSVPVEPSPGSMAAVQGLLACNQSAEEHAGLANRPLSSPVPGTGRSIDRNVALALLLHGADADWKQFESIADLVASLPVAQVGCVADLDEAYLPVYWRMPFCPVLKLGLGVQPVN</sequence>
<proteinExistence type="predicted"/>
<comment type="caution">
    <text evidence="1">The sequence shown here is derived from an EMBL/GenBank/DDBJ whole genome shotgun (WGS) entry which is preliminary data.</text>
</comment>
<protein>
    <submittedName>
        <fullName evidence="1">Uncharacterized protein</fullName>
    </submittedName>
</protein>
<keyword evidence="2" id="KW-1185">Reference proteome</keyword>
<gene>
    <name evidence="1" type="ORF">Nepgr_013493</name>
</gene>
<dbReference type="AlphaFoldDB" id="A0AAD3XNQ5"/>
<reference evidence="1" key="1">
    <citation type="submission" date="2023-05" db="EMBL/GenBank/DDBJ databases">
        <title>Nepenthes gracilis genome sequencing.</title>
        <authorList>
            <person name="Fukushima K."/>
        </authorList>
    </citation>
    <scope>NUCLEOTIDE SEQUENCE</scope>
    <source>
        <strain evidence="1">SING2019-196</strain>
    </source>
</reference>